<evidence type="ECO:0000313" key="4">
    <source>
        <dbReference type="EMBL" id="MBO1431515.1"/>
    </source>
</evidence>
<name>A0ABS3MJD8_9BRAD</name>
<gene>
    <name evidence="4" type="ORF">J4P68_18965</name>
</gene>
<dbReference type="Pfam" id="PF14237">
    <property type="entry name" value="GYF_2"/>
    <property type="match status" value="1"/>
</dbReference>
<reference evidence="4" key="1">
    <citation type="journal article" date="2021" name="Int. J. Syst. Evol. Microbiol.">
        <title>Bradyrhizobium septentrionale sp. nov. (sv. septentrionale) and Bradyrhizobium quebecense sp. nov. (sv. septentrionale) associated with legumes native to Canada possess rearranged symbiosis genes and numerous insertion sequences.</title>
        <authorList>
            <person name="Bromfield E.S.P."/>
            <person name="Cloutier S."/>
        </authorList>
    </citation>
    <scope>NUCLEOTIDE SEQUENCE</scope>
    <source>
        <strain evidence="4">12S5</strain>
    </source>
</reference>
<feature type="domain" description="GYF" evidence="3">
    <location>
        <begin position="37"/>
        <end position="82"/>
    </location>
</feature>
<proteinExistence type="predicted"/>
<accession>A0ABS3MJD8</accession>
<sequence length="205" mass="22379">MSDSDEVPANVNRGDLQSSFRPAPRSDAPPHPLDGEWHIHINGETYGPYTGHRFGEFIKEGRVDGSTQVLPKGSENWTTAAQDRRLAPLFKAPSQKDPPPITAAAGATVVQVTNQIMPSMLLDDSGAFGQKSAGLALFLSFLICGAGQMYCGRVGKGILMLIGCIALWIVFLGWTIWIWSMIDAYMTAKDMNLRFLRRLQAGQAV</sequence>
<keyword evidence="2" id="KW-1133">Transmembrane helix</keyword>
<keyword evidence="2" id="KW-0812">Transmembrane</keyword>
<protein>
    <submittedName>
        <fullName evidence="4">DUF4339 domain-containing protein</fullName>
    </submittedName>
</protein>
<dbReference type="EMBL" id="JAGEPA010000001">
    <property type="protein sequence ID" value="MBO1431515.1"/>
    <property type="molecule type" value="Genomic_DNA"/>
</dbReference>
<dbReference type="RefSeq" id="WP_207834143.1">
    <property type="nucleotide sequence ID" value="NZ_CP088282.1"/>
</dbReference>
<evidence type="ECO:0000256" key="1">
    <source>
        <dbReference type="SAM" id="MobiDB-lite"/>
    </source>
</evidence>
<organism evidence="4 5">
    <name type="scientific">Bradyrhizobium quebecense</name>
    <dbReference type="NCBI Taxonomy" id="2748629"/>
    <lineage>
        <taxon>Bacteria</taxon>
        <taxon>Pseudomonadati</taxon>
        <taxon>Pseudomonadota</taxon>
        <taxon>Alphaproteobacteria</taxon>
        <taxon>Hyphomicrobiales</taxon>
        <taxon>Nitrobacteraceae</taxon>
        <taxon>Bradyrhizobium</taxon>
    </lineage>
</organism>
<evidence type="ECO:0000256" key="2">
    <source>
        <dbReference type="SAM" id="Phobius"/>
    </source>
</evidence>
<dbReference type="InterPro" id="IPR025640">
    <property type="entry name" value="GYF_2"/>
</dbReference>
<keyword evidence="5" id="KW-1185">Reference proteome</keyword>
<keyword evidence="2" id="KW-0472">Membrane</keyword>
<dbReference type="Proteomes" id="UP000692816">
    <property type="component" value="Unassembled WGS sequence"/>
</dbReference>
<evidence type="ECO:0000259" key="3">
    <source>
        <dbReference type="Pfam" id="PF14237"/>
    </source>
</evidence>
<comment type="caution">
    <text evidence="4">The sequence shown here is derived from an EMBL/GenBank/DDBJ whole genome shotgun (WGS) entry which is preliminary data.</text>
</comment>
<feature type="transmembrane region" description="Helical" evidence="2">
    <location>
        <begin position="158"/>
        <end position="182"/>
    </location>
</feature>
<evidence type="ECO:0000313" key="5">
    <source>
        <dbReference type="Proteomes" id="UP000692816"/>
    </source>
</evidence>
<feature type="region of interest" description="Disordered" evidence="1">
    <location>
        <begin position="1"/>
        <end position="33"/>
    </location>
</feature>